<protein>
    <recommendedName>
        <fullName evidence="4">RHS repeat-associated core domain-containing protein</fullName>
    </recommendedName>
</protein>
<proteinExistence type="predicted"/>
<dbReference type="Proteomes" id="UP000218102">
    <property type="component" value="Unassembled WGS sequence"/>
</dbReference>
<evidence type="ECO:0000256" key="1">
    <source>
        <dbReference type="SAM" id="MobiDB-lite"/>
    </source>
</evidence>
<dbReference type="RefSeq" id="WP_082041828.1">
    <property type="nucleotide sequence ID" value="NZ_CP010359.1"/>
</dbReference>
<evidence type="ECO:0000313" key="2">
    <source>
        <dbReference type="EMBL" id="PBJ92642.1"/>
    </source>
</evidence>
<evidence type="ECO:0008006" key="4">
    <source>
        <dbReference type="Google" id="ProtNLM"/>
    </source>
</evidence>
<dbReference type="InterPro" id="IPR022385">
    <property type="entry name" value="Rhs_assc_core"/>
</dbReference>
<feature type="region of interest" description="Disordered" evidence="1">
    <location>
        <begin position="118"/>
        <end position="177"/>
    </location>
</feature>
<feature type="compositionally biased region" description="Basic and acidic residues" evidence="1">
    <location>
        <begin position="146"/>
        <end position="169"/>
    </location>
</feature>
<gene>
    <name evidence="2" type="ORF">CMV24_26245</name>
</gene>
<evidence type="ECO:0000313" key="3">
    <source>
        <dbReference type="Proteomes" id="UP000218102"/>
    </source>
</evidence>
<sequence length="254" mass="28281">MKTAGSKSLLIQADTASTIMGTAATPSQQVYSPYGVSKPNSVESLLGFTGALYDAAFRTYSLGNGHRVYSPLLMRFYQPDSFSPFHYGGLNCYVYCQDDPINFTDPTGRFKMPRRPMAQARTNGVPKNSFRASQRFTTQRPRRVQQRAEQRQQQRAQRPQDRPQREPQDNHQAPQPHQAPEMNLAQLMQMMDQAQQIHPAELTLGGMALAMSGASILETVVTWMTTGTIRNPMGTTSAMANYSPGYSLQRPPVG</sequence>
<dbReference type="NCBIfam" id="TIGR03696">
    <property type="entry name" value="Rhs_assc_core"/>
    <property type="match status" value="1"/>
</dbReference>
<dbReference type="AlphaFoldDB" id="A0A2A3LYE6"/>
<name>A0A2A3LYE6_PSEDL</name>
<dbReference type="Gene3D" id="2.180.10.10">
    <property type="entry name" value="RHS repeat-associated core"/>
    <property type="match status" value="1"/>
</dbReference>
<dbReference type="SUPFAM" id="SSF56399">
    <property type="entry name" value="ADP-ribosylation"/>
    <property type="match status" value="1"/>
</dbReference>
<accession>A0A2A3LYE6</accession>
<feature type="compositionally biased region" description="Polar residues" evidence="1">
    <location>
        <begin position="120"/>
        <end position="138"/>
    </location>
</feature>
<organism evidence="2 3">
    <name type="scientific">Pseudomonas plecoglossicida</name>
    <dbReference type="NCBI Taxonomy" id="70775"/>
    <lineage>
        <taxon>Bacteria</taxon>
        <taxon>Pseudomonadati</taxon>
        <taxon>Pseudomonadota</taxon>
        <taxon>Gammaproteobacteria</taxon>
        <taxon>Pseudomonadales</taxon>
        <taxon>Pseudomonadaceae</taxon>
        <taxon>Pseudomonas</taxon>
    </lineage>
</organism>
<comment type="caution">
    <text evidence="2">The sequence shown here is derived from an EMBL/GenBank/DDBJ whole genome shotgun (WGS) entry which is preliminary data.</text>
</comment>
<dbReference type="EMBL" id="NTME01000044">
    <property type="protein sequence ID" value="PBJ92642.1"/>
    <property type="molecule type" value="Genomic_DNA"/>
</dbReference>
<reference evidence="2 3" key="1">
    <citation type="submission" date="2017-09" db="EMBL/GenBank/DDBJ databases">
        <authorList>
            <person name="Ehlers B."/>
            <person name="Leendertz F.H."/>
        </authorList>
    </citation>
    <scope>NUCLEOTIDE SEQUENCE [LARGE SCALE GENOMIC DNA]</scope>
    <source>
        <strain evidence="2 3">DJ-1</strain>
    </source>
</reference>